<protein>
    <recommendedName>
        <fullName evidence="15">DNA 5'-3' helicase</fullName>
        <ecNumber evidence="15">5.6.2.3</ecNumber>
    </recommendedName>
</protein>
<evidence type="ECO:0000259" key="17">
    <source>
        <dbReference type="PROSITE" id="PS51193"/>
    </source>
</evidence>
<dbReference type="STRING" id="690879.TSACC_3161"/>
<dbReference type="Pfam" id="PF13307">
    <property type="entry name" value="Helicase_C_2"/>
    <property type="match status" value="1"/>
</dbReference>
<sequence length="665" mass="74460">MISLHTDEGRAGEGVFEREVREIFSPSGLLAAASNYEYRAEQQQMATEVARVLEQGGHLVVEAGTGVGKSLAYLIPAALHAAATKRKAVISTHTIALQEQLIYKDIPLVQKLLPIEFEAALLKGRHNYVCGTRLDRAMTQSGDLFSPEQRKELERIHEWSLTTKDGSLSDFIEQPDPAIWEEIRSEQHLCSAKICGRNPRCFYQALRRRILSADMVVLNHALLFTLLGGVDEGEDRASGILFSNDFVIFDEAHTLEDVASRHIGIEISQLGLKRSLQRLYNPRTRKGLFQAMKDGSACSVVAELLPKSDAFFESVSEHCEFRKGREFRVREPGLADASELSDGLVRMSEYLKVQAGKTEDDVRKSELQDAARKIREARQGIVDFLEVGHEDYVYWVEQSGRRETYCNLRAAPVDLADTLRRLLFRDNACTIMTSATLSVGAGNLGYFRNRVGAQDAHAVQIGSPFDYQKQMSLHLVKQMPEPKDPGYHKALEKWIAHFADQSKARAFVLFTSYQTMRHAAEALEGHFADKGWTLLVQGTGMPAVRMVKEFRENPHSVLFGVDSFWAGVDVPGEALSNVIITRLPFATPDHPLTEARLEVIESQGGRAFEQYSLPEAILKLRQGVGRLIRTKSDTGMIVILDSRILSKPYGRSFLRALPECPTHIH</sequence>
<dbReference type="FunCoup" id="A0A146GCN7">
    <property type="interactions" value="156"/>
</dbReference>
<evidence type="ECO:0000256" key="1">
    <source>
        <dbReference type="ARBA" id="ARBA00001966"/>
    </source>
</evidence>
<name>A0A146GCN7_TERSA</name>
<keyword evidence="12" id="KW-0234">DNA repair</keyword>
<keyword evidence="13" id="KW-0413">Isomerase</keyword>
<keyword evidence="10" id="KW-0411">Iron-sulfur</keyword>
<dbReference type="Gene3D" id="3.40.50.300">
    <property type="entry name" value="P-loop containing nucleotide triphosphate hydrolases"/>
    <property type="match status" value="2"/>
</dbReference>
<dbReference type="InterPro" id="IPR014013">
    <property type="entry name" value="Helic_SF1/SF2_ATP-bd_DinG/Rad3"/>
</dbReference>
<dbReference type="PANTHER" id="PTHR11472:SF34">
    <property type="entry name" value="REGULATOR OF TELOMERE ELONGATION HELICASE 1"/>
    <property type="match status" value="1"/>
</dbReference>
<dbReference type="SUPFAM" id="SSF52540">
    <property type="entry name" value="P-loop containing nucleoside triphosphate hydrolases"/>
    <property type="match status" value="1"/>
</dbReference>
<dbReference type="GO" id="GO:0051539">
    <property type="term" value="F:4 iron, 4 sulfur cluster binding"/>
    <property type="evidence" value="ECO:0007669"/>
    <property type="project" value="UniProtKB-KW"/>
</dbReference>
<evidence type="ECO:0000256" key="2">
    <source>
        <dbReference type="ARBA" id="ARBA00022485"/>
    </source>
</evidence>
<keyword evidence="4" id="KW-0547">Nucleotide-binding</keyword>
<dbReference type="GO" id="GO:0005524">
    <property type="term" value="F:ATP binding"/>
    <property type="evidence" value="ECO:0007669"/>
    <property type="project" value="UniProtKB-KW"/>
</dbReference>
<keyword evidence="9" id="KW-0408">Iron</keyword>
<dbReference type="InterPro" id="IPR011545">
    <property type="entry name" value="DEAD/DEAH_box_helicase_dom"/>
</dbReference>
<comment type="catalytic activity">
    <reaction evidence="16">
        <text>ATP + H2O = ADP + phosphate + H(+)</text>
        <dbReference type="Rhea" id="RHEA:13065"/>
        <dbReference type="ChEBI" id="CHEBI:15377"/>
        <dbReference type="ChEBI" id="CHEBI:15378"/>
        <dbReference type="ChEBI" id="CHEBI:30616"/>
        <dbReference type="ChEBI" id="CHEBI:43474"/>
        <dbReference type="ChEBI" id="CHEBI:456216"/>
        <dbReference type="EC" id="5.6.2.3"/>
    </reaction>
</comment>
<evidence type="ECO:0000256" key="8">
    <source>
        <dbReference type="ARBA" id="ARBA00022840"/>
    </source>
</evidence>
<keyword evidence="3" id="KW-0479">Metal-binding</keyword>
<dbReference type="InterPro" id="IPR006554">
    <property type="entry name" value="Helicase-like_DEXD_c2"/>
</dbReference>
<dbReference type="PROSITE" id="PS51193">
    <property type="entry name" value="HELICASE_ATP_BIND_2"/>
    <property type="match status" value="1"/>
</dbReference>
<evidence type="ECO:0000256" key="6">
    <source>
        <dbReference type="ARBA" id="ARBA00022801"/>
    </source>
</evidence>
<dbReference type="EMBL" id="BDCO01000003">
    <property type="protein sequence ID" value="GAT35100.1"/>
    <property type="molecule type" value="Genomic_DNA"/>
</dbReference>
<dbReference type="SMART" id="SM00491">
    <property type="entry name" value="HELICc2"/>
    <property type="match status" value="1"/>
</dbReference>
<dbReference type="OrthoDB" id="9803913at2"/>
<dbReference type="Pfam" id="PF06733">
    <property type="entry name" value="DEAD_2"/>
    <property type="match status" value="1"/>
</dbReference>
<evidence type="ECO:0000256" key="15">
    <source>
        <dbReference type="ARBA" id="ARBA00044969"/>
    </source>
</evidence>
<proteinExistence type="inferred from homology"/>
<evidence type="ECO:0000313" key="18">
    <source>
        <dbReference type="EMBL" id="GAT35100.1"/>
    </source>
</evidence>
<dbReference type="AlphaFoldDB" id="A0A146GCN7"/>
<dbReference type="GO" id="GO:0006281">
    <property type="term" value="P:DNA repair"/>
    <property type="evidence" value="ECO:0007669"/>
    <property type="project" value="UniProtKB-KW"/>
</dbReference>
<keyword evidence="8" id="KW-0067">ATP-binding</keyword>
<evidence type="ECO:0000256" key="7">
    <source>
        <dbReference type="ARBA" id="ARBA00022806"/>
    </source>
</evidence>
<dbReference type="InterPro" id="IPR045028">
    <property type="entry name" value="DinG/Rad3-like"/>
</dbReference>
<dbReference type="InterPro" id="IPR014001">
    <property type="entry name" value="Helicase_ATP-bd"/>
</dbReference>
<evidence type="ECO:0000256" key="3">
    <source>
        <dbReference type="ARBA" id="ARBA00022723"/>
    </source>
</evidence>
<dbReference type="InParanoid" id="A0A146GCN7"/>
<evidence type="ECO:0000256" key="13">
    <source>
        <dbReference type="ARBA" id="ARBA00023235"/>
    </source>
</evidence>
<keyword evidence="6" id="KW-0378">Hydrolase</keyword>
<comment type="cofactor">
    <cofactor evidence="1">
        <name>[4Fe-4S] cluster</name>
        <dbReference type="ChEBI" id="CHEBI:49883"/>
    </cofactor>
</comment>
<dbReference type="GO" id="GO:0003677">
    <property type="term" value="F:DNA binding"/>
    <property type="evidence" value="ECO:0007669"/>
    <property type="project" value="UniProtKB-KW"/>
</dbReference>
<feature type="domain" description="Helicase ATP-binding" evidence="17">
    <location>
        <begin position="28"/>
        <end position="296"/>
    </location>
</feature>
<evidence type="ECO:0000256" key="10">
    <source>
        <dbReference type="ARBA" id="ARBA00023014"/>
    </source>
</evidence>
<evidence type="ECO:0000256" key="4">
    <source>
        <dbReference type="ARBA" id="ARBA00022741"/>
    </source>
</evidence>
<dbReference type="InterPro" id="IPR027417">
    <property type="entry name" value="P-loop_NTPase"/>
</dbReference>
<dbReference type="SMART" id="SM00487">
    <property type="entry name" value="DEXDc"/>
    <property type="match status" value="1"/>
</dbReference>
<dbReference type="RefSeq" id="WP_084400658.1">
    <property type="nucleotide sequence ID" value="NZ_BDCO01000003.1"/>
</dbReference>
<dbReference type="Pfam" id="PF00270">
    <property type="entry name" value="DEAD"/>
    <property type="match status" value="1"/>
</dbReference>
<comment type="caution">
    <text evidence="18">The sequence shown here is derived from an EMBL/GenBank/DDBJ whole genome shotgun (WGS) entry which is preliminary data.</text>
</comment>
<evidence type="ECO:0000256" key="16">
    <source>
        <dbReference type="ARBA" id="ARBA00048954"/>
    </source>
</evidence>
<evidence type="ECO:0000313" key="19">
    <source>
        <dbReference type="Proteomes" id="UP000076023"/>
    </source>
</evidence>
<gene>
    <name evidence="18" type="ORF">TSACC_3161</name>
</gene>
<dbReference type="GO" id="GO:0043139">
    <property type="term" value="F:5'-3' DNA helicase activity"/>
    <property type="evidence" value="ECO:0007669"/>
    <property type="project" value="UniProtKB-EC"/>
</dbReference>
<evidence type="ECO:0000256" key="12">
    <source>
        <dbReference type="ARBA" id="ARBA00023204"/>
    </source>
</evidence>
<dbReference type="Proteomes" id="UP000076023">
    <property type="component" value="Unassembled WGS sequence"/>
</dbReference>
<reference evidence="19" key="1">
    <citation type="journal article" date="2017" name="Genome Announc.">
        <title>Draft Genome Sequence of Terrimicrobium sacchariphilum NM-5T, a Facultative Anaerobic Soil Bacterium of the Class Spartobacteria.</title>
        <authorList>
            <person name="Qiu Y.L."/>
            <person name="Tourlousse D.M."/>
            <person name="Matsuura N."/>
            <person name="Ohashi A."/>
            <person name="Sekiguchi Y."/>
        </authorList>
    </citation>
    <scope>NUCLEOTIDE SEQUENCE [LARGE SCALE GENOMIC DNA]</scope>
    <source>
        <strain evidence="19">NM-5</strain>
    </source>
</reference>
<keyword evidence="19" id="KW-1185">Reference proteome</keyword>
<evidence type="ECO:0000256" key="9">
    <source>
        <dbReference type="ARBA" id="ARBA00023004"/>
    </source>
</evidence>
<comment type="similarity">
    <text evidence="14">Belongs to the helicase family. DinG subfamily.</text>
</comment>
<evidence type="ECO:0000256" key="5">
    <source>
        <dbReference type="ARBA" id="ARBA00022763"/>
    </source>
</evidence>
<organism evidence="18 19">
    <name type="scientific">Terrimicrobium sacchariphilum</name>
    <dbReference type="NCBI Taxonomy" id="690879"/>
    <lineage>
        <taxon>Bacteria</taxon>
        <taxon>Pseudomonadati</taxon>
        <taxon>Verrucomicrobiota</taxon>
        <taxon>Terrimicrobiia</taxon>
        <taxon>Terrimicrobiales</taxon>
        <taxon>Terrimicrobiaceae</taxon>
        <taxon>Terrimicrobium</taxon>
    </lineage>
</organism>
<keyword evidence="11" id="KW-0238">DNA-binding</keyword>
<dbReference type="PANTHER" id="PTHR11472">
    <property type="entry name" value="DNA REPAIR DEAD HELICASE RAD3/XP-D SUBFAMILY MEMBER"/>
    <property type="match status" value="1"/>
</dbReference>
<dbReference type="EC" id="5.6.2.3" evidence="15"/>
<dbReference type="InterPro" id="IPR010614">
    <property type="entry name" value="RAD3-like_helicase_DEAD"/>
</dbReference>
<dbReference type="GO" id="GO:0016818">
    <property type="term" value="F:hydrolase activity, acting on acid anhydrides, in phosphorus-containing anhydrides"/>
    <property type="evidence" value="ECO:0007669"/>
    <property type="project" value="InterPro"/>
</dbReference>
<keyword evidence="2" id="KW-0004">4Fe-4S</keyword>
<dbReference type="GO" id="GO:0046872">
    <property type="term" value="F:metal ion binding"/>
    <property type="evidence" value="ECO:0007669"/>
    <property type="project" value="UniProtKB-KW"/>
</dbReference>
<dbReference type="InterPro" id="IPR006555">
    <property type="entry name" value="ATP-dep_Helicase_C"/>
</dbReference>
<evidence type="ECO:0000256" key="11">
    <source>
        <dbReference type="ARBA" id="ARBA00023125"/>
    </source>
</evidence>
<evidence type="ECO:0000256" key="14">
    <source>
        <dbReference type="ARBA" id="ARBA00038058"/>
    </source>
</evidence>
<keyword evidence="7 18" id="KW-0347">Helicase</keyword>
<dbReference type="SMART" id="SM00488">
    <property type="entry name" value="DEXDc2"/>
    <property type="match status" value="1"/>
</dbReference>
<keyword evidence="5" id="KW-0227">DNA damage</keyword>
<accession>A0A146GCN7</accession>